<accession>A0A1H4UDV3</accession>
<evidence type="ECO:0000313" key="2">
    <source>
        <dbReference type="Proteomes" id="UP000182241"/>
    </source>
</evidence>
<keyword evidence="2" id="KW-1185">Reference proteome</keyword>
<gene>
    <name evidence="1" type="ORF">SAMN04489793_2864</name>
</gene>
<name>A0A1H4UDV3_TSUTY</name>
<sequence length="210" mass="23782">MTPNTTDKLELDEARVLIGDRLPKFKNTLPAAWWIATDPRVVDGYDRYRSSYDAWNKKVFDVADDIGVKTARISWFGVHGYEPTDEMRAGRTVVPVGWRIDSKSGHLVPSRRTKADREAATVQRFKELGHAPQESDFLPTMDIEVRIPTGNGFSFRRYEPHYCRVANAVIAVMNADPDRVPDSDSRVDTATWHRQKLSVLHALVEEAGDA</sequence>
<protein>
    <submittedName>
        <fullName evidence="1">Uncharacterized protein</fullName>
    </submittedName>
</protein>
<dbReference type="STRING" id="57704.SAMN04489793_2864"/>
<organism evidence="1 2">
    <name type="scientific">Tsukamurella tyrosinosolvens</name>
    <dbReference type="NCBI Taxonomy" id="57704"/>
    <lineage>
        <taxon>Bacteria</taxon>
        <taxon>Bacillati</taxon>
        <taxon>Actinomycetota</taxon>
        <taxon>Actinomycetes</taxon>
        <taxon>Mycobacteriales</taxon>
        <taxon>Tsukamurellaceae</taxon>
        <taxon>Tsukamurella</taxon>
    </lineage>
</organism>
<dbReference type="Proteomes" id="UP000182241">
    <property type="component" value="Unassembled WGS sequence"/>
</dbReference>
<dbReference type="EMBL" id="FNSA01000003">
    <property type="protein sequence ID" value="SEC66780.1"/>
    <property type="molecule type" value="Genomic_DNA"/>
</dbReference>
<proteinExistence type="predicted"/>
<dbReference type="AlphaFoldDB" id="A0A1H4UDV3"/>
<dbReference type="RefSeq" id="WP_068741735.1">
    <property type="nucleotide sequence ID" value="NZ_FNSA01000003.1"/>
</dbReference>
<reference evidence="2" key="1">
    <citation type="submission" date="2016-10" db="EMBL/GenBank/DDBJ databases">
        <authorList>
            <person name="Varghese N."/>
            <person name="Submissions S."/>
        </authorList>
    </citation>
    <scope>NUCLEOTIDE SEQUENCE [LARGE SCALE GENOMIC DNA]</scope>
    <source>
        <strain evidence="2">DSM 44234</strain>
    </source>
</reference>
<evidence type="ECO:0000313" key="1">
    <source>
        <dbReference type="EMBL" id="SEC66780.1"/>
    </source>
</evidence>
<dbReference type="OrthoDB" id="4644257at2"/>